<dbReference type="InterPro" id="IPR032427">
    <property type="entry name" value="P22_portal"/>
</dbReference>
<dbReference type="KEGG" id="ddb:E7747_04600"/>
<gene>
    <name evidence="1" type="ORF">E7747_04600</name>
</gene>
<evidence type="ECO:0000313" key="1">
    <source>
        <dbReference type="EMBL" id="QCD41626.1"/>
    </source>
</evidence>
<dbReference type="AlphaFoldDB" id="A0A4P7W160"/>
<dbReference type="Proteomes" id="UP000297149">
    <property type="component" value="Chromosome"/>
</dbReference>
<dbReference type="Pfam" id="PF16510">
    <property type="entry name" value="P22_portal"/>
    <property type="match status" value="1"/>
</dbReference>
<proteinExistence type="predicted"/>
<sequence>MWTYDIDPHHPVEDPHWHCRFLTPDGSVIDHSRSPLKSGAHPFALKFYPLTDGAVHPFIEDLVGQQKHINTLITTIDHILANSAKGVLLMPTDAIPPGLDMEKVADIWSRPGGVIPVNPTARRLPVEVTAAGRSEGAARLLEMEMQMFQQISGVTSALQGMTPGANVSASLYESQVYNSAIALLDVYESFNSFRTLRDRIALALLS</sequence>
<accession>A0A4P7W160</accession>
<protein>
    <submittedName>
        <fullName evidence="1">Uncharacterized protein</fullName>
    </submittedName>
</protein>
<keyword evidence="2" id="KW-1185">Reference proteome</keyword>
<dbReference type="EMBL" id="CP039396">
    <property type="protein sequence ID" value="QCD41626.1"/>
    <property type="molecule type" value="Genomic_DNA"/>
</dbReference>
<reference evidence="2" key="1">
    <citation type="submission" date="2019-02" db="EMBL/GenBank/DDBJ databases">
        <title>Isolation and identification of novel species under the genus Muribaculum.</title>
        <authorList>
            <person name="Miyake S."/>
            <person name="Ding Y."/>
            <person name="Low A."/>
            <person name="Soh M."/>
            <person name="Seedorf H."/>
        </authorList>
    </citation>
    <scope>NUCLEOTIDE SEQUENCE [LARGE SCALE GENOMIC DNA]</scope>
    <source>
        <strain evidence="2">H5</strain>
    </source>
</reference>
<name>A0A4P7W160_9BACT</name>
<organism evidence="1 2">
    <name type="scientific">Duncaniella dubosii</name>
    <dbReference type="NCBI Taxonomy" id="2518971"/>
    <lineage>
        <taxon>Bacteria</taxon>
        <taxon>Pseudomonadati</taxon>
        <taxon>Bacteroidota</taxon>
        <taxon>Bacteroidia</taxon>
        <taxon>Bacteroidales</taxon>
        <taxon>Muribaculaceae</taxon>
        <taxon>Duncaniella</taxon>
    </lineage>
</organism>
<evidence type="ECO:0000313" key="2">
    <source>
        <dbReference type="Proteomes" id="UP000297149"/>
    </source>
</evidence>